<dbReference type="InterPro" id="IPR038693">
    <property type="entry name" value="PaaB_sf"/>
</dbReference>
<organism evidence="1 2">
    <name type="scientific">Pseudobacillus wudalianchiensis</name>
    <dbReference type="NCBI Taxonomy" id="1743143"/>
    <lineage>
        <taxon>Bacteria</taxon>
        <taxon>Bacillati</taxon>
        <taxon>Bacillota</taxon>
        <taxon>Bacilli</taxon>
        <taxon>Bacillales</taxon>
        <taxon>Bacillaceae</taxon>
        <taxon>Pseudobacillus</taxon>
    </lineage>
</organism>
<reference evidence="2" key="1">
    <citation type="submission" date="2016-05" db="EMBL/GenBank/DDBJ databases">
        <authorList>
            <person name="Liu B."/>
            <person name="Wang J."/>
            <person name="Zhu Y."/>
            <person name="Liu G."/>
            <person name="Chen Q."/>
            <person name="Chen Z."/>
            <person name="Lan J."/>
            <person name="Che J."/>
            <person name="Ge C."/>
            <person name="Shi H."/>
            <person name="Pan Z."/>
            <person name="Liu X."/>
        </authorList>
    </citation>
    <scope>NUCLEOTIDE SEQUENCE [LARGE SCALE GENOMIC DNA]</scope>
    <source>
        <strain evidence="2">FJAT-27215</strain>
    </source>
</reference>
<evidence type="ECO:0000313" key="1">
    <source>
        <dbReference type="EMBL" id="OCA80869.1"/>
    </source>
</evidence>
<sequence length="76" mass="8752">MIEQLEKRTTFDVFTRIKRGDNLVHIGTIDAETAELAKVYAAYTYDEEDWVEMCVVERNQLNWVKKPKGLFAGKGA</sequence>
<evidence type="ECO:0000313" key="2">
    <source>
        <dbReference type="Proteomes" id="UP000092578"/>
    </source>
</evidence>
<proteinExistence type="predicted"/>
<comment type="caution">
    <text evidence="1">The sequence shown here is derived from an EMBL/GenBank/DDBJ whole genome shotgun (WGS) entry which is preliminary data.</text>
</comment>
<protein>
    <recommendedName>
        <fullName evidence="3">Phenylacetic acid degradation b</fullName>
    </recommendedName>
</protein>
<dbReference type="EMBL" id="MAYT01000032">
    <property type="protein sequence ID" value="OCA80869.1"/>
    <property type="molecule type" value="Genomic_DNA"/>
</dbReference>
<evidence type="ECO:0008006" key="3">
    <source>
        <dbReference type="Google" id="ProtNLM"/>
    </source>
</evidence>
<name>A0A1B9AAJ3_9BACI</name>
<accession>A0A1B9AAJ3</accession>
<dbReference type="AlphaFoldDB" id="A0A1B9AAJ3"/>
<dbReference type="Gene3D" id="3.10.20.520">
    <property type="entry name" value="Phenylacetic acid degradation B"/>
    <property type="match status" value="1"/>
</dbReference>
<dbReference type="Proteomes" id="UP000092578">
    <property type="component" value="Unassembled WGS sequence"/>
</dbReference>
<gene>
    <name evidence="1" type="ORF">A8F95_17320</name>
</gene>
<dbReference type="RefSeq" id="WP_049659572.1">
    <property type="nucleotide sequence ID" value="NZ_MAYT01000032.1"/>
</dbReference>
<keyword evidence="2" id="KW-1185">Reference proteome</keyword>